<dbReference type="AlphaFoldDB" id="A0A7X0MS99"/>
<evidence type="ECO:0008006" key="4">
    <source>
        <dbReference type="Google" id="ProtNLM"/>
    </source>
</evidence>
<feature type="transmembrane region" description="Helical" evidence="1">
    <location>
        <begin position="187"/>
        <end position="220"/>
    </location>
</feature>
<reference evidence="2 3" key="1">
    <citation type="submission" date="2020-08" db="EMBL/GenBank/DDBJ databases">
        <title>The Agave Microbiome: Exploring the role of microbial communities in plant adaptations to desert environments.</title>
        <authorList>
            <person name="Partida-Martinez L.P."/>
        </authorList>
    </citation>
    <scope>NUCLEOTIDE SEQUENCE [LARGE SCALE GENOMIC DNA]</scope>
    <source>
        <strain evidence="2 3">AS3.12</strain>
    </source>
</reference>
<feature type="transmembrane region" description="Helical" evidence="1">
    <location>
        <begin position="264"/>
        <end position="283"/>
    </location>
</feature>
<keyword evidence="1" id="KW-1133">Transmembrane helix</keyword>
<feature type="transmembrane region" description="Helical" evidence="1">
    <location>
        <begin position="290"/>
        <end position="311"/>
    </location>
</feature>
<name>A0A7X0MS99_9HYPH</name>
<gene>
    <name evidence="2" type="ORF">F4695_001342</name>
</gene>
<evidence type="ECO:0000313" key="2">
    <source>
        <dbReference type="EMBL" id="MBB6508010.1"/>
    </source>
</evidence>
<dbReference type="RefSeq" id="WP_184654206.1">
    <property type="nucleotide sequence ID" value="NZ_JACHBU010000002.1"/>
</dbReference>
<evidence type="ECO:0000256" key="1">
    <source>
        <dbReference type="SAM" id="Phobius"/>
    </source>
</evidence>
<organism evidence="2 3">
    <name type="scientific">Rhizobium soli</name>
    <dbReference type="NCBI Taxonomy" id="424798"/>
    <lineage>
        <taxon>Bacteria</taxon>
        <taxon>Pseudomonadati</taxon>
        <taxon>Pseudomonadota</taxon>
        <taxon>Alphaproteobacteria</taxon>
        <taxon>Hyphomicrobiales</taxon>
        <taxon>Rhizobiaceae</taxon>
        <taxon>Rhizobium/Agrobacterium group</taxon>
        <taxon>Rhizobium</taxon>
    </lineage>
</organism>
<feature type="transmembrane region" description="Helical" evidence="1">
    <location>
        <begin position="135"/>
        <end position="153"/>
    </location>
</feature>
<feature type="transmembrane region" description="Helical" evidence="1">
    <location>
        <begin position="14"/>
        <end position="32"/>
    </location>
</feature>
<feature type="transmembrane region" description="Helical" evidence="1">
    <location>
        <begin position="378"/>
        <end position="394"/>
    </location>
</feature>
<feature type="transmembrane region" description="Helical" evidence="1">
    <location>
        <begin position="431"/>
        <end position="453"/>
    </location>
</feature>
<evidence type="ECO:0000313" key="3">
    <source>
        <dbReference type="Proteomes" id="UP000585437"/>
    </source>
</evidence>
<keyword evidence="3" id="KW-1185">Reference proteome</keyword>
<proteinExistence type="predicted"/>
<sequence length="601" mass="63710">MQVVSGRGAISSRLAPVVMIYWLAISIMALVIKLPTATDLIGADNDDIMRLVEVRDLLGGQSWFDMMQYRLGLADGTLMHWSRLVDLPIAALIKFFSLFMAMPLAEGVAATVWPLLVSLLLFVPLGLAGRRIGGVVTLHLVLGIGAIFVFTNIKFQPGALDHHNVQLALAMWVTAMLVDPQYRRSSYAVAGIAAALAIAVGAETVPFVAAACICVVLQWAWHGRSFAGAAKAFGLCLTLAISAAFFATVPPYRYAVVTCDNLSFGFYSLTAIGGAGLFILASLPLPDKRLLRFAMLGAAGVALLAAARAIAPECLGNPLANLDPLLVELWLNGVSEARSIVAEMRDTPELVGGFYAVGLFAILVCLARIACRSKVETHVVLLVLLLVSFAVAAIQVRGTIFSNLLSILPLSLLIADIRVRANADRNNPGLAAAYIVTVLASVPVVWGVVGILVKEGVGAVDLNILSTDNAGEEGECGGPQTWSALNALPVGVIASPSNSGAEIIRFTRHRALSAPYHRNQGGMLTELHIGLAQPDEAKAFIDGAGVTALTFCKSDPQTERLIAMKPDGLYAALARGDIPPYLQPVATGPLDGFMIYRVVRD</sequence>
<protein>
    <recommendedName>
        <fullName evidence="4">GtrA family protein</fullName>
    </recommendedName>
</protein>
<keyword evidence="1" id="KW-0812">Transmembrane</keyword>
<comment type="caution">
    <text evidence="2">The sequence shown here is derived from an EMBL/GenBank/DDBJ whole genome shotgun (WGS) entry which is preliminary data.</text>
</comment>
<feature type="transmembrane region" description="Helical" evidence="1">
    <location>
        <begin position="108"/>
        <end position="128"/>
    </location>
</feature>
<feature type="transmembrane region" description="Helical" evidence="1">
    <location>
        <begin position="353"/>
        <end position="371"/>
    </location>
</feature>
<keyword evidence="1" id="KW-0472">Membrane</keyword>
<dbReference type="Proteomes" id="UP000585437">
    <property type="component" value="Unassembled WGS sequence"/>
</dbReference>
<feature type="transmembrane region" description="Helical" evidence="1">
    <location>
        <begin position="232"/>
        <end position="252"/>
    </location>
</feature>
<accession>A0A7X0MS99</accession>
<dbReference type="EMBL" id="JACHBU010000002">
    <property type="protein sequence ID" value="MBB6508010.1"/>
    <property type="molecule type" value="Genomic_DNA"/>
</dbReference>